<name>A0A7C8HZP0_9PLEO</name>
<reference evidence="2 3" key="1">
    <citation type="submission" date="2020-01" db="EMBL/GenBank/DDBJ databases">
        <authorList>
            <consortium name="DOE Joint Genome Institute"/>
            <person name="Haridas S."/>
            <person name="Albert R."/>
            <person name="Binder M."/>
            <person name="Bloem J."/>
            <person name="Labutti K."/>
            <person name="Salamov A."/>
            <person name="Andreopoulos B."/>
            <person name="Baker S.E."/>
            <person name="Barry K."/>
            <person name="Bills G."/>
            <person name="Bluhm B.H."/>
            <person name="Cannon C."/>
            <person name="Castanera R."/>
            <person name="Culley D.E."/>
            <person name="Daum C."/>
            <person name="Ezra D."/>
            <person name="Gonzalez J.B."/>
            <person name="Henrissat B."/>
            <person name="Kuo A."/>
            <person name="Liang C."/>
            <person name="Lipzen A."/>
            <person name="Lutzoni F."/>
            <person name="Magnuson J."/>
            <person name="Mondo S."/>
            <person name="Nolan M."/>
            <person name="Ohm R."/>
            <person name="Pangilinan J."/>
            <person name="Park H.-J.H."/>
            <person name="Ramirez L."/>
            <person name="Alfaro M."/>
            <person name="Sun H."/>
            <person name="Tritt A."/>
            <person name="Yoshinaga Y."/>
            <person name="Zwiers L.-H.L."/>
            <person name="Turgeon B.G."/>
            <person name="Goodwin S.B."/>
            <person name="Spatafora J.W."/>
            <person name="Crous P.W."/>
            <person name="Grigoriev I.V."/>
        </authorList>
    </citation>
    <scope>NUCLEOTIDE SEQUENCE [LARGE SCALE GENOMIC DNA]</scope>
    <source>
        <strain evidence="2 3">CBS 611.86</strain>
    </source>
</reference>
<dbReference type="Pfam" id="PF11951">
    <property type="entry name" value="Fungal_trans_2"/>
    <property type="match status" value="1"/>
</dbReference>
<evidence type="ECO:0000313" key="3">
    <source>
        <dbReference type="Proteomes" id="UP000481861"/>
    </source>
</evidence>
<evidence type="ECO:0008006" key="4">
    <source>
        <dbReference type="Google" id="ProtNLM"/>
    </source>
</evidence>
<proteinExistence type="predicted"/>
<dbReference type="AlphaFoldDB" id="A0A7C8HZP0"/>
<protein>
    <recommendedName>
        <fullName evidence="4">Transcription factor domain-containing protein</fullName>
    </recommendedName>
</protein>
<organism evidence="2 3">
    <name type="scientific">Massariosphaeria phaeospora</name>
    <dbReference type="NCBI Taxonomy" id="100035"/>
    <lineage>
        <taxon>Eukaryota</taxon>
        <taxon>Fungi</taxon>
        <taxon>Dikarya</taxon>
        <taxon>Ascomycota</taxon>
        <taxon>Pezizomycotina</taxon>
        <taxon>Dothideomycetes</taxon>
        <taxon>Pleosporomycetidae</taxon>
        <taxon>Pleosporales</taxon>
        <taxon>Pleosporales incertae sedis</taxon>
        <taxon>Massariosphaeria</taxon>
    </lineage>
</organism>
<dbReference type="Proteomes" id="UP000481861">
    <property type="component" value="Unassembled WGS sequence"/>
</dbReference>
<feature type="region of interest" description="Disordered" evidence="1">
    <location>
        <begin position="1"/>
        <end position="53"/>
    </location>
</feature>
<keyword evidence="3" id="KW-1185">Reference proteome</keyword>
<sequence length="267" mass="29445">MTTSNSLLSSKPVGSTVPGDETPTLARSSATPHESTSFTLLPSNHHHHHHCPNSVRQSSAIETDFIMKYLDFVFPSLFPFYRPSLFETGRSWLLVTLGKSKIAYHSAVSLTCYYSTMALTDIESDGEHTDYTPATKLERTETLESVIQVLIFEIALGKSAPWNLHLSPAFALFENVMASSNADQGQGQSRLASVLLNIGQPLWTKPGQASHVWSPDQAGFRFCASLLIFIDVVASTTIQEPPRLMNYHSDVLARKDDGVYVVNDAEI</sequence>
<dbReference type="OrthoDB" id="5213892at2759"/>
<dbReference type="EMBL" id="JAADJZ010000027">
    <property type="protein sequence ID" value="KAF2866488.1"/>
    <property type="molecule type" value="Genomic_DNA"/>
</dbReference>
<dbReference type="InterPro" id="IPR021858">
    <property type="entry name" value="Fun_TF"/>
</dbReference>
<feature type="compositionally biased region" description="Polar residues" evidence="1">
    <location>
        <begin position="1"/>
        <end position="13"/>
    </location>
</feature>
<evidence type="ECO:0000256" key="1">
    <source>
        <dbReference type="SAM" id="MobiDB-lite"/>
    </source>
</evidence>
<feature type="compositionally biased region" description="Polar residues" evidence="1">
    <location>
        <begin position="25"/>
        <end position="42"/>
    </location>
</feature>
<evidence type="ECO:0000313" key="2">
    <source>
        <dbReference type="EMBL" id="KAF2866488.1"/>
    </source>
</evidence>
<gene>
    <name evidence="2" type="ORF">BDV95DRAFT_671776</name>
</gene>
<accession>A0A7C8HZP0</accession>
<comment type="caution">
    <text evidence="2">The sequence shown here is derived from an EMBL/GenBank/DDBJ whole genome shotgun (WGS) entry which is preliminary data.</text>
</comment>